<feature type="domain" description="Transcription regulator PadR N-terminal" evidence="2">
    <location>
        <begin position="15"/>
        <end position="89"/>
    </location>
</feature>
<dbReference type="Pfam" id="PF03551">
    <property type="entry name" value="PadR"/>
    <property type="match status" value="1"/>
</dbReference>
<name>A0ABP7DX97_9ACTN</name>
<sequence>MAKRRPVGNLLALAVLTVVVQRPMHPYEMASVLRARGKDQDMPIKWGSLYTVVRNLEKHGLLEAVESGRQGARPERTVYGVTEAGRREADDWTRELLSTPLREPSSFEAGLSVMGGLGPDEVAPLLRQRLELLEGQIETERQALEAERGQLPRLFLVESEYALAMREAQARWVRSLLAELDGGTFPDLDAWRAYHRTGDLPPGLAHLAERGGTEEGPTEED</sequence>
<protein>
    <submittedName>
        <fullName evidence="3">PadR family transcriptional regulator</fullName>
    </submittedName>
</protein>
<evidence type="ECO:0000313" key="4">
    <source>
        <dbReference type="Proteomes" id="UP001500902"/>
    </source>
</evidence>
<proteinExistence type="predicted"/>
<evidence type="ECO:0000256" key="1">
    <source>
        <dbReference type="SAM" id="MobiDB-lite"/>
    </source>
</evidence>
<feature type="region of interest" description="Disordered" evidence="1">
    <location>
        <begin position="202"/>
        <end position="221"/>
    </location>
</feature>
<dbReference type="PANTHER" id="PTHR33169:SF14">
    <property type="entry name" value="TRANSCRIPTIONAL REGULATOR RV3488"/>
    <property type="match status" value="1"/>
</dbReference>
<dbReference type="InterPro" id="IPR036388">
    <property type="entry name" value="WH-like_DNA-bd_sf"/>
</dbReference>
<dbReference type="Gene3D" id="1.10.10.10">
    <property type="entry name" value="Winged helix-like DNA-binding domain superfamily/Winged helix DNA-binding domain"/>
    <property type="match status" value="1"/>
</dbReference>
<gene>
    <name evidence="3" type="ORF">GCM10022224_089900</name>
</gene>
<dbReference type="SUPFAM" id="SSF46785">
    <property type="entry name" value="Winged helix' DNA-binding domain"/>
    <property type="match status" value="1"/>
</dbReference>
<evidence type="ECO:0000259" key="2">
    <source>
        <dbReference type="Pfam" id="PF03551"/>
    </source>
</evidence>
<reference evidence="4" key="1">
    <citation type="journal article" date="2019" name="Int. J. Syst. Evol. Microbiol.">
        <title>The Global Catalogue of Microorganisms (GCM) 10K type strain sequencing project: providing services to taxonomists for standard genome sequencing and annotation.</title>
        <authorList>
            <consortium name="The Broad Institute Genomics Platform"/>
            <consortium name="The Broad Institute Genome Sequencing Center for Infectious Disease"/>
            <person name="Wu L."/>
            <person name="Ma J."/>
        </authorList>
    </citation>
    <scope>NUCLEOTIDE SEQUENCE [LARGE SCALE GENOMIC DNA]</scope>
    <source>
        <strain evidence="4">JCM 16904</strain>
    </source>
</reference>
<dbReference type="Proteomes" id="UP001500902">
    <property type="component" value="Unassembled WGS sequence"/>
</dbReference>
<accession>A0ABP7DX97</accession>
<dbReference type="InterPro" id="IPR052509">
    <property type="entry name" value="Metal_resp_DNA-bind_regulator"/>
</dbReference>
<dbReference type="EMBL" id="BAAAZP010000207">
    <property type="protein sequence ID" value="GAA3710397.1"/>
    <property type="molecule type" value="Genomic_DNA"/>
</dbReference>
<keyword evidence="4" id="KW-1185">Reference proteome</keyword>
<evidence type="ECO:0000313" key="3">
    <source>
        <dbReference type="EMBL" id="GAA3710397.1"/>
    </source>
</evidence>
<dbReference type="InterPro" id="IPR036390">
    <property type="entry name" value="WH_DNA-bd_sf"/>
</dbReference>
<comment type="caution">
    <text evidence="3">The sequence shown here is derived from an EMBL/GenBank/DDBJ whole genome shotgun (WGS) entry which is preliminary data.</text>
</comment>
<organism evidence="3 4">
    <name type="scientific">Nonomuraea antimicrobica</name>
    <dbReference type="NCBI Taxonomy" id="561173"/>
    <lineage>
        <taxon>Bacteria</taxon>
        <taxon>Bacillati</taxon>
        <taxon>Actinomycetota</taxon>
        <taxon>Actinomycetes</taxon>
        <taxon>Streptosporangiales</taxon>
        <taxon>Streptosporangiaceae</taxon>
        <taxon>Nonomuraea</taxon>
    </lineage>
</organism>
<dbReference type="InterPro" id="IPR005149">
    <property type="entry name" value="Tscrpt_reg_PadR_N"/>
</dbReference>
<dbReference type="PANTHER" id="PTHR33169">
    <property type="entry name" value="PADR-FAMILY TRANSCRIPTIONAL REGULATOR"/>
    <property type="match status" value="1"/>
</dbReference>